<feature type="compositionally biased region" description="Low complexity" evidence="1">
    <location>
        <begin position="172"/>
        <end position="183"/>
    </location>
</feature>
<feature type="compositionally biased region" description="Pro residues" evidence="1">
    <location>
        <begin position="184"/>
        <end position="200"/>
    </location>
</feature>
<feature type="compositionally biased region" description="Basic residues" evidence="1">
    <location>
        <begin position="201"/>
        <end position="221"/>
    </location>
</feature>
<dbReference type="EMBL" id="GBBK01005277">
    <property type="protein sequence ID" value="JAC19205.1"/>
    <property type="molecule type" value="mRNA"/>
</dbReference>
<proteinExistence type="evidence at transcript level"/>
<name>A0A023FCZ3_AMBCJ</name>
<feature type="region of interest" description="Disordered" evidence="1">
    <location>
        <begin position="127"/>
        <end position="221"/>
    </location>
</feature>
<accession>A0A023FCZ3</accession>
<evidence type="ECO:0000256" key="2">
    <source>
        <dbReference type="SAM" id="SignalP"/>
    </source>
</evidence>
<sequence length="221" mass="23206">MTKALGLSWLQLPVTVLLLTNPWHTLVANGQQCQDTACNNEEDCEYPCTCYTVTESAQGVCGSPDLEAPQQYQSASIGGLHETRYPAGGGYGHGVSSAQTGLEVAQSLTSELSGLASPMSYRMHAQPVQPTLQQPAPSSSSPTPTSTLPGTPSKPSGVSSSSAQPPTPPKLPGTTTSSSGLPKATPPRPGPGRLPLPLKKPPPRHIPRPQFRLGRRLLRGR</sequence>
<dbReference type="GO" id="GO:0016301">
    <property type="term" value="F:kinase activity"/>
    <property type="evidence" value="ECO:0007669"/>
    <property type="project" value="UniProtKB-KW"/>
</dbReference>
<dbReference type="AlphaFoldDB" id="A0A023FCZ3"/>
<keyword evidence="3" id="KW-0418">Kinase</keyword>
<keyword evidence="2" id="KW-0732">Signal</keyword>
<feature type="compositionally biased region" description="Low complexity" evidence="1">
    <location>
        <begin position="130"/>
        <end position="164"/>
    </location>
</feature>
<evidence type="ECO:0000313" key="3">
    <source>
        <dbReference type="EMBL" id="JAC19205.1"/>
    </source>
</evidence>
<organism evidence="3">
    <name type="scientific">Amblyomma cajennense</name>
    <name type="common">Cayenne tick</name>
    <name type="synonym">Acarus cajennensis</name>
    <dbReference type="NCBI Taxonomy" id="34607"/>
    <lineage>
        <taxon>Eukaryota</taxon>
        <taxon>Metazoa</taxon>
        <taxon>Ecdysozoa</taxon>
        <taxon>Arthropoda</taxon>
        <taxon>Chelicerata</taxon>
        <taxon>Arachnida</taxon>
        <taxon>Acari</taxon>
        <taxon>Parasitiformes</taxon>
        <taxon>Ixodida</taxon>
        <taxon>Ixodoidea</taxon>
        <taxon>Ixodidae</taxon>
        <taxon>Amblyomminae</taxon>
        <taxon>Amblyomma</taxon>
    </lineage>
</organism>
<feature type="chain" id="PRO_5001519716" evidence="2">
    <location>
        <begin position="31"/>
        <end position="221"/>
    </location>
</feature>
<protein>
    <submittedName>
        <fullName evidence="3">Putative receptor protein kinase perk1</fullName>
    </submittedName>
</protein>
<keyword evidence="3" id="KW-0808">Transferase</keyword>
<reference evidence="3" key="1">
    <citation type="submission" date="2014-03" db="EMBL/GenBank/DDBJ databases">
        <title>The sialotranscriptome of Amblyomma triste, Amblyomma parvum and Amblyomma cajennense ticks, uncovered by 454-based RNA-seq.</title>
        <authorList>
            <person name="Garcia G.R."/>
            <person name="Gardinassi L.G."/>
            <person name="Ribeiro J.M."/>
            <person name="Anatriello E."/>
            <person name="Ferreira B.R."/>
            <person name="Moreira H.N."/>
            <person name="Mafra C."/>
            <person name="Olegario M.M."/>
            <person name="Szabo P.J."/>
            <person name="Miranda-Santos I.K."/>
            <person name="Maruyama S.R."/>
        </authorList>
    </citation>
    <scope>NUCLEOTIDE SEQUENCE</scope>
    <source>
        <strain evidence="3">Uberlandia</strain>
        <tissue evidence="3">Salivary glands</tissue>
    </source>
</reference>
<evidence type="ECO:0000256" key="1">
    <source>
        <dbReference type="SAM" id="MobiDB-lite"/>
    </source>
</evidence>
<feature type="signal peptide" evidence="2">
    <location>
        <begin position="1"/>
        <end position="30"/>
    </location>
</feature>
<keyword evidence="3" id="KW-0675">Receptor</keyword>